<proteinExistence type="predicted"/>
<organism evidence="2 3">
    <name type="scientific">Nitrospirillum viridazoti CBAmc</name>
    <dbReference type="NCBI Taxonomy" id="1441467"/>
    <lineage>
        <taxon>Bacteria</taxon>
        <taxon>Pseudomonadati</taxon>
        <taxon>Pseudomonadota</taxon>
        <taxon>Alphaproteobacteria</taxon>
        <taxon>Rhodospirillales</taxon>
        <taxon>Azospirillaceae</taxon>
        <taxon>Nitrospirillum</taxon>
        <taxon>Nitrospirillum viridazoti</taxon>
    </lineage>
</organism>
<gene>
    <name evidence="2" type="ORF">Y958_04955</name>
</gene>
<feature type="domain" description="DUF4365" evidence="1">
    <location>
        <begin position="10"/>
        <end position="130"/>
    </location>
</feature>
<evidence type="ECO:0000259" key="1">
    <source>
        <dbReference type="Pfam" id="PF14280"/>
    </source>
</evidence>
<dbReference type="Pfam" id="PF14280">
    <property type="entry name" value="DUF4365"/>
    <property type="match status" value="1"/>
</dbReference>
<dbReference type="AlphaFoldDB" id="A0A248JP18"/>
<sequence length="327" mass="36885">MRTRGNLVTERAGVNYVRDVVEGAGCLLKEINLQHDFGHDATMMLVVNGEVRPREVALQIKSGVSYVSPTTCGLPATASHIYFWAEHDLVTLGVVYDPAEKSAWWIDLQTAAREFRVANPKKGTTFTFAKGLWNQFNQTDFASILVPTLLGEPPSVPLERLCTWVMDGDIETHDIGVRAIRARYYREAAAWECLIEAFKSKPVEQLTLSLPIALAKLLGHDDIGYYSNEIPEEVRAPAIAKVLTFNVDEISKLLSMLPDGDFDRPSIGYSLMPLFGQSSESPRILSVIRDNDRFAPSVREIAGELFEWYRRDPVWWGFWRRDTGKPH</sequence>
<keyword evidence="3" id="KW-1185">Reference proteome</keyword>
<evidence type="ECO:0000313" key="2">
    <source>
        <dbReference type="EMBL" id="ASG20240.1"/>
    </source>
</evidence>
<dbReference type="Proteomes" id="UP000197153">
    <property type="component" value="Chromosome 1"/>
</dbReference>
<dbReference type="InterPro" id="IPR025375">
    <property type="entry name" value="DUF4365"/>
</dbReference>
<accession>A0A248JP18</accession>
<reference evidence="2 3" key="1">
    <citation type="submission" date="2017-06" db="EMBL/GenBank/DDBJ databases">
        <title>Complete genome sequence of Nitrospirillum amazonense strain CBAmC, an endophytic nitrogen-fixing and plant growth-promoting bacterium, isolated from sugarcane.</title>
        <authorList>
            <person name="Schwab S."/>
            <person name="dos Santos Teixeira K.R."/>
            <person name="Simoes Araujo J.L."/>
            <person name="Soares Vidal M."/>
            <person name="Borges de Freitas H.R."/>
            <person name="Rivello Crivelaro A.L."/>
            <person name="Bueno de Camargo Nunes A."/>
            <person name="dos Santos C.M."/>
            <person name="Palmeira da Silva Rosa D."/>
            <person name="da Silva Padilha D."/>
            <person name="da Silva E."/>
            <person name="Araujo Terra L."/>
            <person name="Soares Mendes V."/>
            <person name="Farinelli L."/>
            <person name="Magalhaes Cruz L."/>
            <person name="Baldani J.I."/>
        </authorList>
    </citation>
    <scope>NUCLEOTIDE SEQUENCE [LARGE SCALE GENOMIC DNA]</scope>
    <source>
        <strain evidence="2 3">CBAmC</strain>
    </source>
</reference>
<evidence type="ECO:0000313" key="3">
    <source>
        <dbReference type="Proteomes" id="UP000197153"/>
    </source>
</evidence>
<dbReference type="KEGG" id="nao:Y958_04955"/>
<dbReference type="EMBL" id="CP022110">
    <property type="protein sequence ID" value="ASG20240.1"/>
    <property type="molecule type" value="Genomic_DNA"/>
</dbReference>
<name>A0A248JP18_9PROT</name>
<protein>
    <recommendedName>
        <fullName evidence="1">DUF4365 domain-containing protein</fullName>
    </recommendedName>
</protein>